<organism evidence="2">
    <name type="scientific">marine metagenome</name>
    <dbReference type="NCBI Taxonomy" id="408172"/>
    <lineage>
        <taxon>unclassified sequences</taxon>
        <taxon>metagenomes</taxon>
        <taxon>ecological metagenomes</taxon>
    </lineage>
</organism>
<protein>
    <submittedName>
        <fullName evidence="2">Uncharacterized protein</fullName>
    </submittedName>
</protein>
<evidence type="ECO:0000256" key="1">
    <source>
        <dbReference type="SAM" id="Phobius"/>
    </source>
</evidence>
<keyword evidence="1" id="KW-1133">Transmembrane helix</keyword>
<name>A0A381SXC0_9ZZZZ</name>
<reference evidence="2" key="1">
    <citation type="submission" date="2018-05" db="EMBL/GenBank/DDBJ databases">
        <authorList>
            <person name="Lanie J.A."/>
            <person name="Ng W.-L."/>
            <person name="Kazmierczak K.M."/>
            <person name="Andrzejewski T.M."/>
            <person name="Davidsen T.M."/>
            <person name="Wayne K.J."/>
            <person name="Tettelin H."/>
            <person name="Glass J.I."/>
            <person name="Rusch D."/>
            <person name="Podicherti R."/>
            <person name="Tsui H.-C.T."/>
            <person name="Winkler M.E."/>
        </authorList>
    </citation>
    <scope>NUCLEOTIDE SEQUENCE</scope>
</reference>
<sequence>MLALSSDESEETNDMIAGLPLTAWLLLGAAIGLGLGVELLFFFAHRRSASGEE</sequence>
<evidence type="ECO:0000313" key="2">
    <source>
        <dbReference type="EMBL" id="SVA08616.1"/>
    </source>
</evidence>
<dbReference type="EMBL" id="UINC01003709">
    <property type="protein sequence ID" value="SVA08616.1"/>
    <property type="molecule type" value="Genomic_DNA"/>
</dbReference>
<dbReference type="AlphaFoldDB" id="A0A381SXC0"/>
<feature type="transmembrane region" description="Helical" evidence="1">
    <location>
        <begin position="23"/>
        <end position="44"/>
    </location>
</feature>
<accession>A0A381SXC0</accession>
<keyword evidence="1" id="KW-0812">Transmembrane</keyword>
<proteinExistence type="predicted"/>
<gene>
    <name evidence="2" type="ORF">METZ01_LOCUS61470</name>
</gene>
<keyword evidence="1" id="KW-0472">Membrane</keyword>